<proteinExistence type="predicted"/>
<evidence type="ECO:0000313" key="1">
    <source>
        <dbReference type="EMBL" id="MZP44439.1"/>
    </source>
</evidence>
<dbReference type="InterPro" id="IPR036412">
    <property type="entry name" value="HAD-like_sf"/>
</dbReference>
<dbReference type="NCBIfam" id="TIGR00099">
    <property type="entry name" value="Cof-subfamily"/>
    <property type="match status" value="1"/>
</dbReference>
<dbReference type="PROSITE" id="PS01229">
    <property type="entry name" value="COF_2"/>
    <property type="match status" value="1"/>
</dbReference>
<dbReference type="AlphaFoldDB" id="A0A845LIP5"/>
<dbReference type="Pfam" id="PF08282">
    <property type="entry name" value="Hydrolase_3"/>
    <property type="match status" value="1"/>
</dbReference>
<dbReference type="InterPro" id="IPR023214">
    <property type="entry name" value="HAD_sf"/>
</dbReference>
<sequence length="277" mass="30635">MPESTEPTIQLVAIDVDDTLLTPELHVSLPVQQAIAQARRQGVAVTLSTGRMFRAAHPFARLLDLDLPLIVYQGAMIKDGATGEILLHRPVDQELALEVLDFLRGEGLHVNLYMDDHLHVERIGPEVLDYMDMARVPATLVRDQRRLLEQACPTKILAIGDPERMAALVEPCRRRWGDRLYVTRSKPYYLEFMNRQSGKGTALAFLAERLGISRESVVAIGDSYNDLDMLAYAGVGVAMGNAPDEVKAHADWVAPSNDADGVAAALRRWVLTAKTDT</sequence>
<dbReference type="SFLD" id="SFLDG01144">
    <property type="entry name" value="C2.B.4:_PGP_Like"/>
    <property type="match status" value="1"/>
</dbReference>
<dbReference type="GO" id="GO:0016791">
    <property type="term" value="F:phosphatase activity"/>
    <property type="evidence" value="ECO:0007669"/>
    <property type="project" value="UniProtKB-ARBA"/>
</dbReference>
<dbReference type="PANTHER" id="PTHR10000">
    <property type="entry name" value="PHOSPHOSERINE PHOSPHATASE"/>
    <property type="match status" value="1"/>
</dbReference>
<dbReference type="Gene3D" id="3.30.1240.10">
    <property type="match status" value="1"/>
</dbReference>
<dbReference type="NCBIfam" id="TIGR01484">
    <property type="entry name" value="HAD-SF-IIB"/>
    <property type="match status" value="1"/>
</dbReference>
<dbReference type="Gene3D" id="3.40.50.1000">
    <property type="entry name" value="HAD superfamily/HAD-like"/>
    <property type="match status" value="1"/>
</dbReference>
<reference evidence="1 2" key="1">
    <citation type="submission" date="2020-01" db="EMBL/GenBank/DDBJ databases">
        <title>Whole genome sequence of Heliobacterium gestii DSM 11169.</title>
        <authorList>
            <person name="Kyndt J.A."/>
            <person name="Meyer T.E."/>
        </authorList>
    </citation>
    <scope>NUCLEOTIDE SEQUENCE [LARGE SCALE GENOMIC DNA]</scope>
    <source>
        <strain evidence="1 2">DSM 11169</strain>
    </source>
</reference>
<name>A0A845LIP5_HELGE</name>
<gene>
    <name evidence="1" type="ORF">GTO89_15510</name>
</gene>
<dbReference type="EMBL" id="WXEX01000016">
    <property type="protein sequence ID" value="MZP44439.1"/>
    <property type="molecule type" value="Genomic_DNA"/>
</dbReference>
<comment type="caution">
    <text evidence="1">The sequence shown here is derived from an EMBL/GenBank/DDBJ whole genome shotgun (WGS) entry which is preliminary data.</text>
</comment>
<accession>A0A845LIP5</accession>
<dbReference type="CDD" id="cd07516">
    <property type="entry name" value="HAD_Pase"/>
    <property type="match status" value="1"/>
</dbReference>
<dbReference type="RefSeq" id="WP_161263008.1">
    <property type="nucleotide sequence ID" value="NZ_JAFBDC010000017.1"/>
</dbReference>
<protein>
    <submittedName>
        <fullName evidence="1">Cof-type HAD-IIB family hydrolase</fullName>
    </submittedName>
</protein>
<dbReference type="InterPro" id="IPR006379">
    <property type="entry name" value="HAD-SF_hydro_IIB"/>
</dbReference>
<keyword evidence="2" id="KW-1185">Reference proteome</keyword>
<dbReference type="PANTHER" id="PTHR10000:SF8">
    <property type="entry name" value="HAD SUPERFAMILY HYDROLASE-LIKE, TYPE 3"/>
    <property type="match status" value="1"/>
</dbReference>
<dbReference type="GO" id="GO:0005829">
    <property type="term" value="C:cytosol"/>
    <property type="evidence" value="ECO:0007669"/>
    <property type="project" value="TreeGrafter"/>
</dbReference>
<keyword evidence="1" id="KW-0378">Hydrolase</keyword>
<dbReference type="InterPro" id="IPR000150">
    <property type="entry name" value="Cof"/>
</dbReference>
<dbReference type="SFLD" id="SFLDS00003">
    <property type="entry name" value="Haloacid_Dehalogenase"/>
    <property type="match status" value="1"/>
</dbReference>
<dbReference type="GO" id="GO:0000287">
    <property type="term" value="F:magnesium ion binding"/>
    <property type="evidence" value="ECO:0007669"/>
    <property type="project" value="TreeGrafter"/>
</dbReference>
<dbReference type="OrthoDB" id="9781413at2"/>
<organism evidence="1 2">
    <name type="scientific">Heliomicrobium gestii</name>
    <name type="common">Heliobacterium gestii</name>
    <dbReference type="NCBI Taxonomy" id="2699"/>
    <lineage>
        <taxon>Bacteria</taxon>
        <taxon>Bacillati</taxon>
        <taxon>Bacillota</taxon>
        <taxon>Clostridia</taxon>
        <taxon>Eubacteriales</taxon>
        <taxon>Heliobacteriaceae</taxon>
        <taxon>Heliomicrobium</taxon>
    </lineage>
</organism>
<dbReference type="SUPFAM" id="SSF56784">
    <property type="entry name" value="HAD-like"/>
    <property type="match status" value="1"/>
</dbReference>
<dbReference type="SFLD" id="SFLDG01140">
    <property type="entry name" value="C2.B:_Phosphomannomutase_and_P"/>
    <property type="match status" value="1"/>
</dbReference>
<evidence type="ECO:0000313" key="2">
    <source>
        <dbReference type="Proteomes" id="UP000471031"/>
    </source>
</evidence>
<dbReference type="Proteomes" id="UP000471031">
    <property type="component" value="Unassembled WGS sequence"/>
</dbReference>